<dbReference type="InterPro" id="IPR017900">
    <property type="entry name" value="4Fe4S_Fe_S_CS"/>
</dbReference>
<dbReference type="NCBIfam" id="NF008434">
    <property type="entry name" value="PRK11274.1"/>
    <property type="match status" value="1"/>
</dbReference>
<keyword evidence="6" id="KW-0813">Transport</keyword>
<dbReference type="PROSITE" id="PS51379">
    <property type="entry name" value="4FE4S_FER_2"/>
    <property type="match status" value="2"/>
</dbReference>
<proteinExistence type="predicted"/>
<dbReference type="OrthoDB" id="9765258at2"/>
<dbReference type="PANTHER" id="PTHR32479">
    <property type="entry name" value="GLYCOLATE OXIDASE IRON-SULFUR SUBUNIT"/>
    <property type="match status" value="1"/>
</dbReference>
<evidence type="ECO:0000256" key="4">
    <source>
        <dbReference type="ARBA" id="ARBA00023004"/>
    </source>
</evidence>
<keyword evidence="1 6" id="KW-0004">4Fe-4S</keyword>
<reference evidence="8" key="1">
    <citation type="submission" date="2016-01" db="EMBL/GenBank/DDBJ databases">
        <authorList>
            <person name="Peeters C."/>
        </authorList>
    </citation>
    <scope>NUCLEOTIDE SEQUENCE [LARGE SCALE GENOMIC DNA]</scope>
    <source>
        <strain evidence="8">LMG 22937</strain>
    </source>
</reference>
<dbReference type="PIRSF" id="PIRSF000139">
    <property type="entry name" value="Glc_ox_4Fe-4S"/>
    <property type="match status" value="1"/>
</dbReference>
<dbReference type="Gene3D" id="1.10.1060.10">
    <property type="entry name" value="Alpha-helical ferredoxin"/>
    <property type="match status" value="1"/>
</dbReference>
<dbReference type="RefSeq" id="WP_087656573.1">
    <property type="nucleotide sequence ID" value="NZ_FCOL02000012.1"/>
</dbReference>
<dbReference type="InterPro" id="IPR017896">
    <property type="entry name" value="4Fe4S_Fe-S-bd"/>
</dbReference>
<evidence type="ECO:0000259" key="7">
    <source>
        <dbReference type="PROSITE" id="PS51379"/>
    </source>
</evidence>
<comment type="catalytic activity">
    <reaction evidence="6">
        <text>(R)-lactate + A = pyruvate + AH2</text>
        <dbReference type="Rhea" id="RHEA:15089"/>
        <dbReference type="ChEBI" id="CHEBI:13193"/>
        <dbReference type="ChEBI" id="CHEBI:15361"/>
        <dbReference type="ChEBI" id="CHEBI:16004"/>
        <dbReference type="ChEBI" id="CHEBI:17499"/>
    </reaction>
</comment>
<feature type="domain" description="4Fe-4S ferredoxin-type" evidence="7">
    <location>
        <begin position="13"/>
        <end position="46"/>
    </location>
</feature>
<comment type="caution">
    <text evidence="8">The sequence shown here is derived from an EMBL/GenBank/DDBJ whole genome shotgun (WGS) entry which is preliminary data.</text>
</comment>
<protein>
    <recommendedName>
        <fullName evidence="6">Glycolate oxidase iron-sulfur subunit</fullName>
        <ecNumber evidence="6">1.1.99.14</ecNumber>
    </recommendedName>
</protein>
<dbReference type="GO" id="GO:0046872">
    <property type="term" value="F:metal ion binding"/>
    <property type="evidence" value="ECO:0007669"/>
    <property type="project" value="UniProtKB-UniRule"/>
</dbReference>
<keyword evidence="6" id="KW-0249">Electron transport</keyword>
<dbReference type="GO" id="GO:0019154">
    <property type="term" value="F:glycolate dehydrogenase activity"/>
    <property type="evidence" value="ECO:0007669"/>
    <property type="project" value="UniProtKB-EC"/>
</dbReference>
<dbReference type="PROSITE" id="PS00198">
    <property type="entry name" value="4FE4S_FER_1"/>
    <property type="match status" value="1"/>
</dbReference>
<organism evidence="8 9">
    <name type="scientific">Caballeronia terrestris</name>
    <dbReference type="NCBI Taxonomy" id="1226301"/>
    <lineage>
        <taxon>Bacteria</taxon>
        <taxon>Pseudomonadati</taxon>
        <taxon>Pseudomonadota</taxon>
        <taxon>Betaproteobacteria</taxon>
        <taxon>Burkholderiales</taxon>
        <taxon>Burkholderiaceae</taxon>
        <taxon>Caballeronia</taxon>
    </lineage>
</organism>
<evidence type="ECO:0000256" key="1">
    <source>
        <dbReference type="ARBA" id="ARBA00022485"/>
    </source>
</evidence>
<dbReference type="PANTHER" id="PTHR32479:SF17">
    <property type="entry name" value="GLYCOLATE OXIDASE IRON-SULFUR SUBUNIT"/>
    <property type="match status" value="1"/>
</dbReference>
<dbReference type="SUPFAM" id="SSF54862">
    <property type="entry name" value="4Fe-4S ferredoxins"/>
    <property type="match status" value="1"/>
</dbReference>
<dbReference type="FunFam" id="1.10.1060.10:FF:000012">
    <property type="entry name" value="Glycolate oxidase iron-sulfur subunit"/>
    <property type="match status" value="1"/>
</dbReference>
<dbReference type="EC" id="1.1.99.14" evidence="6"/>
<evidence type="ECO:0000256" key="2">
    <source>
        <dbReference type="ARBA" id="ARBA00022723"/>
    </source>
</evidence>
<feature type="domain" description="4Fe-4S ferredoxin-type" evidence="7">
    <location>
        <begin position="66"/>
        <end position="95"/>
    </location>
</feature>
<keyword evidence="5 6" id="KW-0411">Iron-sulfur</keyword>
<dbReference type="InterPro" id="IPR009051">
    <property type="entry name" value="Helical_ferredxn"/>
</dbReference>
<comment type="cofactor">
    <cofactor evidence="6">
        <name>[4Fe-4S] cluster</name>
        <dbReference type="ChEBI" id="CHEBI:49883"/>
    </cofactor>
    <text evidence="6">Binds 2 [4Fe-4S] clusters.</text>
</comment>
<evidence type="ECO:0000256" key="5">
    <source>
        <dbReference type="ARBA" id="ARBA00023014"/>
    </source>
</evidence>
<accession>A0A158IK81</accession>
<dbReference type="Pfam" id="PF02754">
    <property type="entry name" value="CCG"/>
    <property type="match status" value="2"/>
</dbReference>
<keyword evidence="4 6" id="KW-0408">Iron</keyword>
<keyword evidence="3" id="KW-0677">Repeat</keyword>
<dbReference type="GO" id="GO:0051539">
    <property type="term" value="F:4 iron, 4 sulfur cluster binding"/>
    <property type="evidence" value="ECO:0007669"/>
    <property type="project" value="UniProtKB-UniRule"/>
</dbReference>
<comment type="catalytic activity">
    <reaction evidence="6">
        <text>glycolate + A = glyoxylate + AH2</text>
        <dbReference type="Rhea" id="RHEA:21264"/>
        <dbReference type="ChEBI" id="CHEBI:13193"/>
        <dbReference type="ChEBI" id="CHEBI:17499"/>
        <dbReference type="ChEBI" id="CHEBI:29805"/>
        <dbReference type="ChEBI" id="CHEBI:36655"/>
        <dbReference type="EC" id="1.1.99.14"/>
    </reaction>
</comment>
<gene>
    <name evidence="8" type="ORF">AWB67_02540</name>
</gene>
<sequence>MQTNLSDEAKLLPRAKEAEDILRSCVHCGFCNATCPTYQLLGNELDGPRGRIYLIKQMLEGEPVTDKTQLHLDRCLTCRNCETTCPSGVTYHALLDIGREMLERRVARPAAERALRAGLRHVIPRAKTFGALLKVGRMMRPVLPAALGDKIPHEAAAAGQRPVKRHARKMLMLEGCAQRSLSPNTNAAAARVLDRFGISIEGAPEAGCCGATDYHLNAQDAGLERARRNIDAWWPKIDAGAEAIIQTASGCGAFVKEYGHLLCDDPLYAVKARRVSELTRDLGEVLAALPLEQLSIEADQRVAFHCPCTLQHAQKLGGSVEGVLGRLGFDLAPVPDAHLCCGSAGTYSFTQPELARRLRDNKLDALESGKPDVIATANIGCQTHLGAGGRTAVRHWIEIVDEAIA</sequence>
<keyword evidence="9" id="KW-1185">Reference proteome</keyword>
<dbReference type="Proteomes" id="UP000054925">
    <property type="component" value="Unassembled WGS sequence"/>
</dbReference>
<keyword evidence="2 6" id="KW-0479">Metal-binding</keyword>
<dbReference type="InterPro" id="IPR004017">
    <property type="entry name" value="Cys_rich_dom"/>
</dbReference>
<evidence type="ECO:0000313" key="9">
    <source>
        <dbReference type="Proteomes" id="UP000054925"/>
    </source>
</evidence>
<comment type="function">
    <text evidence="6">Component of a complex that catalyzes the oxidation of glycolate to glyoxylate.</text>
</comment>
<dbReference type="InterPro" id="IPR012257">
    <property type="entry name" value="Glc_ox_4Fe-4S"/>
</dbReference>
<dbReference type="AlphaFoldDB" id="A0A158IK81"/>
<dbReference type="EMBL" id="FCOL02000012">
    <property type="protein sequence ID" value="SAL56511.1"/>
    <property type="molecule type" value="Genomic_DNA"/>
</dbReference>
<evidence type="ECO:0000256" key="6">
    <source>
        <dbReference type="PIRNR" id="PIRNR000139"/>
    </source>
</evidence>
<evidence type="ECO:0000256" key="3">
    <source>
        <dbReference type="ARBA" id="ARBA00022737"/>
    </source>
</evidence>
<evidence type="ECO:0000313" key="8">
    <source>
        <dbReference type="EMBL" id="SAL56511.1"/>
    </source>
</evidence>
<dbReference type="Pfam" id="PF13183">
    <property type="entry name" value="Fer4_8"/>
    <property type="match status" value="1"/>
</dbReference>
<name>A0A158IK81_9BURK</name>